<dbReference type="InterPro" id="IPR029787">
    <property type="entry name" value="Nucleotide_cyclase"/>
</dbReference>
<dbReference type="NCBIfam" id="TIGR00254">
    <property type="entry name" value="GGDEF"/>
    <property type="match status" value="1"/>
</dbReference>
<dbReference type="InterPro" id="IPR000160">
    <property type="entry name" value="GGDEF_dom"/>
</dbReference>
<protein>
    <submittedName>
        <fullName evidence="2">GGDEF domain-containing protein</fullName>
    </submittedName>
</protein>
<reference evidence="2" key="1">
    <citation type="submission" date="2021-02" db="EMBL/GenBank/DDBJ databases">
        <title>Genome-Resolved Metagenomics of a Microbial Community Performing Photosynthetic Biological Nutrient Removal.</title>
        <authorList>
            <person name="Mcdaniel E.A."/>
        </authorList>
    </citation>
    <scope>NUCLEOTIDE SEQUENCE</scope>
    <source>
        <strain evidence="2">UWPOB_OBS1</strain>
    </source>
</reference>
<dbReference type="SMART" id="SM00267">
    <property type="entry name" value="GGDEF"/>
    <property type="match status" value="1"/>
</dbReference>
<organism evidence="2 3">
    <name type="scientific">Candidatus Obscuribacter phosphatis</name>
    <dbReference type="NCBI Taxonomy" id="1906157"/>
    <lineage>
        <taxon>Bacteria</taxon>
        <taxon>Bacillati</taxon>
        <taxon>Candidatus Melainabacteria</taxon>
        <taxon>Candidatus Obscuribacterales</taxon>
        <taxon>Candidatus Obscuribacteraceae</taxon>
        <taxon>Candidatus Obscuribacter</taxon>
    </lineage>
</organism>
<dbReference type="SUPFAM" id="SSF55073">
    <property type="entry name" value="Nucleotide cyclase"/>
    <property type="match status" value="1"/>
</dbReference>
<dbReference type="AlphaFoldDB" id="A0A8J7TQ90"/>
<proteinExistence type="predicted"/>
<dbReference type="Proteomes" id="UP000664277">
    <property type="component" value="Unassembled WGS sequence"/>
</dbReference>
<dbReference type="InterPro" id="IPR050469">
    <property type="entry name" value="Diguanylate_Cyclase"/>
</dbReference>
<dbReference type="Pfam" id="PF00990">
    <property type="entry name" value="GGDEF"/>
    <property type="match status" value="1"/>
</dbReference>
<dbReference type="CDD" id="cd01949">
    <property type="entry name" value="GGDEF"/>
    <property type="match status" value="1"/>
</dbReference>
<name>A0A8J7TQ90_9BACT</name>
<dbReference type="PANTHER" id="PTHR45138:SF9">
    <property type="entry name" value="DIGUANYLATE CYCLASE DGCM-RELATED"/>
    <property type="match status" value="1"/>
</dbReference>
<comment type="caution">
    <text evidence="2">The sequence shown here is derived from an EMBL/GenBank/DDBJ whole genome shotgun (WGS) entry which is preliminary data.</text>
</comment>
<dbReference type="GO" id="GO:0052621">
    <property type="term" value="F:diguanylate cyclase activity"/>
    <property type="evidence" value="ECO:0007669"/>
    <property type="project" value="TreeGrafter"/>
</dbReference>
<evidence type="ECO:0000259" key="1">
    <source>
        <dbReference type="PROSITE" id="PS50887"/>
    </source>
</evidence>
<sequence length="233" mass="25609">MANEPGAEVKPVEPLFTRVISDLRKSRPQLAEALQANSAVLERVRDYEKQTALVIQQVSLAAARGEDIEKLALLDPVTELYNHRAFIKELKAELARAKRYKHPASLIMVSIDSFDDLFRQYGQLTCDALLKIVSNALRGALREVDVACKYSEANYAVILPQTNSAGAALVGERVRQRIGNQAIVHNWHNFSVTASVGVATFPEHASEYDLLIACAIEALDTALVRGGDRVVSV</sequence>
<accession>A0A8J7TQ90</accession>
<evidence type="ECO:0000313" key="2">
    <source>
        <dbReference type="EMBL" id="MBN8662788.1"/>
    </source>
</evidence>
<dbReference type="InterPro" id="IPR043128">
    <property type="entry name" value="Rev_trsase/Diguanyl_cyclase"/>
</dbReference>
<dbReference type="GO" id="GO:0043709">
    <property type="term" value="P:cell adhesion involved in single-species biofilm formation"/>
    <property type="evidence" value="ECO:0007669"/>
    <property type="project" value="TreeGrafter"/>
</dbReference>
<dbReference type="GO" id="GO:1902201">
    <property type="term" value="P:negative regulation of bacterial-type flagellum-dependent cell motility"/>
    <property type="evidence" value="ECO:0007669"/>
    <property type="project" value="TreeGrafter"/>
</dbReference>
<evidence type="ECO:0000313" key="3">
    <source>
        <dbReference type="Proteomes" id="UP000664277"/>
    </source>
</evidence>
<gene>
    <name evidence="2" type="ORF">J0M35_20640</name>
</gene>
<dbReference type="PROSITE" id="PS50887">
    <property type="entry name" value="GGDEF"/>
    <property type="match status" value="1"/>
</dbReference>
<dbReference type="GO" id="GO:0005886">
    <property type="term" value="C:plasma membrane"/>
    <property type="evidence" value="ECO:0007669"/>
    <property type="project" value="TreeGrafter"/>
</dbReference>
<dbReference type="EMBL" id="JAFLCK010000054">
    <property type="protein sequence ID" value="MBN8662788.1"/>
    <property type="molecule type" value="Genomic_DNA"/>
</dbReference>
<dbReference type="PANTHER" id="PTHR45138">
    <property type="entry name" value="REGULATORY COMPONENTS OF SENSORY TRANSDUCTION SYSTEM"/>
    <property type="match status" value="1"/>
</dbReference>
<feature type="domain" description="GGDEF" evidence="1">
    <location>
        <begin position="102"/>
        <end position="233"/>
    </location>
</feature>
<dbReference type="Gene3D" id="3.30.70.270">
    <property type="match status" value="1"/>
</dbReference>